<dbReference type="RefSeq" id="XP_033392402.1">
    <property type="nucleotide sequence ID" value="XM_033537559.1"/>
</dbReference>
<dbReference type="SUPFAM" id="SSF50129">
    <property type="entry name" value="GroES-like"/>
    <property type="match status" value="1"/>
</dbReference>
<name>A0A6A6B0B5_9PEZI</name>
<dbReference type="Gene3D" id="3.40.50.720">
    <property type="entry name" value="NAD(P)-binding Rossmann-like Domain"/>
    <property type="match status" value="1"/>
</dbReference>
<evidence type="ECO:0000256" key="1">
    <source>
        <dbReference type="SAM" id="MobiDB-lite"/>
    </source>
</evidence>
<evidence type="ECO:0000259" key="2">
    <source>
        <dbReference type="SMART" id="SM00829"/>
    </source>
</evidence>
<dbReference type="InterPro" id="IPR013154">
    <property type="entry name" value="ADH-like_N"/>
</dbReference>
<feature type="region of interest" description="Disordered" evidence="1">
    <location>
        <begin position="385"/>
        <end position="420"/>
    </location>
</feature>
<dbReference type="Pfam" id="PF00107">
    <property type="entry name" value="ADH_zinc_N"/>
    <property type="match status" value="1"/>
</dbReference>
<organism evidence="3 4">
    <name type="scientific">Aplosporella prunicola CBS 121167</name>
    <dbReference type="NCBI Taxonomy" id="1176127"/>
    <lineage>
        <taxon>Eukaryota</taxon>
        <taxon>Fungi</taxon>
        <taxon>Dikarya</taxon>
        <taxon>Ascomycota</taxon>
        <taxon>Pezizomycotina</taxon>
        <taxon>Dothideomycetes</taxon>
        <taxon>Dothideomycetes incertae sedis</taxon>
        <taxon>Botryosphaeriales</taxon>
        <taxon>Aplosporellaceae</taxon>
        <taxon>Aplosporella</taxon>
    </lineage>
</organism>
<dbReference type="Proteomes" id="UP000799438">
    <property type="component" value="Unassembled WGS sequence"/>
</dbReference>
<dbReference type="GO" id="GO:0016491">
    <property type="term" value="F:oxidoreductase activity"/>
    <property type="evidence" value="ECO:0007669"/>
    <property type="project" value="InterPro"/>
</dbReference>
<dbReference type="PANTHER" id="PTHR45033:SF3">
    <property type="entry name" value="DEHYDROGENASE, PUTATIVE (AFU_ORTHOLOGUE AFUA_2G13270)-RELATED"/>
    <property type="match status" value="1"/>
</dbReference>
<feature type="domain" description="Enoyl reductase (ER)" evidence="2">
    <location>
        <begin position="16"/>
        <end position="382"/>
    </location>
</feature>
<dbReference type="InterPro" id="IPR020843">
    <property type="entry name" value="ER"/>
</dbReference>
<dbReference type="Pfam" id="PF08240">
    <property type="entry name" value="ADH_N"/>
    <property type="match status" value="1"/>
</dbReference>
<reference evidence="3" key="1">
    <citation type="journal article" date="2020" name="Stud. Mycol.">
        <title>101 Dothideomycetes genomes: a test case for predicting lifestyles and emergence of pathogens.</title>
        <authorList>
            <person name="Haridas S."/>
            <person name="Albert R."/>
            <person name="Binder M."/>
            <person name="Bloem J."/>
            <person name="Labutti K."/>
            <person name="Salamov A."/>
            <person name="Andreopoulos B."/>
            <person name="Baker S."/>
            <person name="Barry K."/>
            <person name="Bills G."/>
            <person name="Bluhm B."/>
            <person name="Cannon C."/>
            <person name="Castanera R."/>
            <person name="Culley D."/>
            <person name="Daum C."/>
            <person name="Ezra D."/>
            <person name="Gonzalez J."/>
            <person name="Henrissat B."/>
            <person name="Kuo A."/>
            <person name="Liang C."/>
            <person name="Lipzen A."/>
            <person name="Lutzoni F."/>
            <person name="Magnuson J."/>
            <person name="Mondo S."/>
            <person name="Nolan M."/>
            <person name="Ohm R."/>
            <person name="Pangilinan J."/>
            <person name="Park H.-J."/>
            <person name="Ramirez L."/>
            <person name="Alfaro M."/>
            <person name="Sun H."/>
            <person name="Tritt A."/>
            <person name="Yoshinaga Y."/>
            <person name="Zwiers L.-H."/>
            <person name="Turgeon B."/>
            <person name="Goodwin S."/>
            <person name="Spatafora J."/>
            <person name="Crous P."/>
            <person name="Grigoriev I."/>
        </authorList>
    </citation>
    <scope>NUCLEOTIDE SEQUENCE</scope>
    <source>
        <strain evidence="3">CBS 121167</strain>
    </source>
</reference>
<dbReference type="EMBL" id="ML995514">
    <property type="protein sequence ID" value="KAF2136684.1"/>
    <property type="molecule type" value="Genomic_DNA"/>
</dbReference>
<dbReference type="OrthoDB" id="449487at2759"/>
<dbReference type="InterPro" id="IPR011032">
    <property type="entry name" value="GroES-like_sf"/>
</dbReference>
<dbReference type="GeneID" id="54295055"/>
<protein>
    <recommendedName>
        <fullName evidence="2">Enoyl reductase (ER) domain-containing protein</fullName>
    </recommendedName>
</protein>
<dbReference type="InterPro" id="IPR036291">
    <property type="entry name" value="NAD(P)-bd_dom_sf"/>
</dbReference>
<dbReference type="SMART" id="SM00829">
    <property type="entry name" value="PKS_ER"/>
    <property type="match status" value="1"/>
</dbReference>
<gene>
    <name evidence="3" type="ORF">K452DRAFT_237092</name>
</gene>
<dbReference type="PANTHER" id="PTHR45033">
    <property type="match status" value="1"/>
</dbReference>
<dbReference type="InterPro" id="IPR052711">
    <property type="entry name" value="Zinc_ADH-like"/>
</dbReference>
<dbReference type="SUPFAM" id="SSF51735">
    <property type="entry name" value="NAD(P)-binding Rossmann-fold domains"/>
    <property type="match status" value="1"/>
</dbReference>
<dbReference type="Gene3D" id="3.90.180.10">
    <property type="entry name" value="Medium-chain alcohol dehydrogenases, catalytic domain"/>
    <property type="match status" value="1"/>
</dbReference>
<dbReference type="AlphaFoldDB" id="A0A6A6B0B5"/>
<evidence type="ECO:0000313" key="3">
    <source>
        <dbReference type="EMBL" id="KAF2136684.1"/>
    </source>
</evidence>
<feature type="compositionally biased region" description="Gly residues" evidence="1">
    <location>
        <begin position="395"/>
        <end position="411"/>
    </location>
</feature>
<evidence type="ECO:0000313" key="4">
    <source>
        <dbReference type="Proteomes" id="UP000799438"/>
    </source>
</evidence>
<sequence>MPRAIAISGPAGKPGQVYYALTHVALPPTSTPLQPNSLRIRISAAALNHRDLFIRQHLYPGTAFAVPLLADGCGVVTATGSAPSAQHWLGQRVVLCPCVGWASDAHAPEDGGKAFAILGGTSGVPLGTLSEEVVVDAGMVEPAPPHLSDAQAAALPLAGLTAYRAVVRKAGLHVPSKGGRGKRVLVTGIGGGVAQMAALFAGGKGAGAEVWVTSGTQEKLERARRDLGVCGGVVYKEETWERKLLALLPEGERFDVVIDGAGGDVVDKGVKLLKPGGAIVIYGMTLGPAITYSMGAVLRNISVLGTTMGSRAEFAAMVAAVAAAGGDSTGDSTAEGGSVGGGSLAPIVSRAVSAGPGLRDLAAVDALFEDMKAGTQFGKLVVLVEPSDDDDDDGGGGGGGVKGQEGGGGGEGKGKEGARL</sequence>
<dbReference type="CDD" id="cd05188">
    <property type="entry name" value="MDR"/>
    <property type="match status" value="1"/>
</dbReference>
<proteinExistence type="predicted"/>
<accession>A0A6A6B0B5</accession>
<keyword evidence="4" id="KW-1185">Reference proteome</keyword>
<dbReference type="InterPro" id="IPR013149">
    <property type="entry name" value="ADH-like_C"/>
</dbReference>